<organism evidence="1 2">
    <name type="scientific">Blautia wexlerae</name>
    <dbReference type="NCBI Taxonomy" id="418240"/>
    <lineage>
        <taxon>Bacteria</taxon>
        <taxon>Bacillati</taxon>
        <taxon>Bacillota</taxon>
        <taxon>Clostridia</taxon>
        <taxon>Lachnospirales</taxon>
        <taxon>Lachnospiraceae</taxon>
        <taxon>Blautia</taxon>
    </lineage>
</organism>
<protein>
    <submittedName>
        <fullName evidence="1">Virulence RhuM family protein</fullName>
    </submittedName>
</protein>
<dbReference type="EMBL" id="JAAIPF010000042">
    <property type="protein sequence ID" value="NSF75021.1"/>
    <property type="molecule type" value="Genomic_DNA"/>
</dbReference>
<reference evidence="1 2" key="1">
    <citation type="journal article" date="2020" name="Cell Host Microbe">
        <title>Functional and Genomic Variation between Human-Derived Isolates of Lachnospiraceae Reveals Inter- and Intra-Species Diversity.</title>
        <authorList>
            <person name="Sorbara M.T."/>
            <person name="Littmann E.R."/>
            <person name="Fontana E."/>
            <person name="Moody T.U."/>
            <person name="Kohout C.E."/>
            <person name="Gjonbalaj M."/>
            <person name="Eaton V."/>
            <person name="Seok R."/>
            <person name="Leiner I.M."/>
            <person name="Pamer E.G."/>
        </authorList>
    </citation>
    <scope>NUCLEOTIDE SEQUENCE [LARGE SCALE GENOMIC DNA]</scope>
    <source>
        <strain evidence="1 2">MSK.20.11</strain>
    </source>
</reference>
<proteinExistence type="predicted"/>
<evidence type="ECO:0000313" key="1">
    <source>
        <dbReference type="EMBL" id="NSF75021.1"/>
    </source>
</evidence>
<dbReference type="Proteomes" id="UP000822152">
    <property type="component" value="Unassembled WGS sequence"/>
</dbReference>
<name>A0ABX2GS91_9FIRM</name>
<sequence length="46" mass="5229">MVAELIVERTDHTKEHMGLIIWADAPEERSKKSDVNFATGHVCLHL</sequence>
<dbReference type="RefSeq" id="WP_118617311.1">
    <property type="nucleotide sequence ID" value="NZ_JAAIOX010000002.1"/>
</dbReference>
<accession>A0ABX2GS91</accession>
<gene>
    <name evidence="1" type="ORF">G4952_14720</name>
</gene>
<comment type="caution">
    <text evidence="1">The sequence shown here is derived from an EMBL/GenBank/DDBJ whole genome shotgun (WGS) entry which is preliminary data.</text>
</comment>
<evidence type="ECO:0000313" key="2">
    <source>
        <dbReference type="Proteomes" id="UP000822152"/>
    </source>
</evidence>
<keyword evidence="2" id="KW-1185">Reference proteome</keyword>